<dbReference type="GO" id="GO:0035556">
    <property type="term" value="P:intracellular signal transduction"/>
    <property type="evidence" value="ECO:0007669"/>
    <property type="project" value="InterPro"/>
</dbReference>
<reference evidence="20 21" key="2">
    <citation type="journal article" date="2007" name="PLoS Biol.">
        <title>Principles of genome evolution in the Drosophila melanogaster species group.</title>
        <authorList>
            <person name="Ranz J.M."/>
            <person name="Maurin D."/>
            <person name="Chan Y.S."/>
            <person name="von Grotthuss M."/>
            <person name="Hillier L.W."/>
            <person name="Roote J."/>
            <person name="Ashburner M."/>
            <person name="Bergman C.M."/>
        </authorList>
    </citation>
    <scope>NUCLEOTIDE SEQUENCE [LARGE SCALE GENOMIC DNA]</scope>
    <source>
        <strain evidence="21">Tai18E2 / Tucson 14021-0261.01</strain>
    </source>
</reference>
<evidence type="ECO:0000313" key="21">
    <source>
        <dbReference type="Proteomes" id="UP000002282"/>
    </source>
</evidence>
<name>A0A0R1E2C3_DROYA</name>
<comment type="subcellular location">
    <subcellularLocation>
        <location evidence="2">Membrane</location>
        <topology evidence="2">Single-pass type I membrane protein</topology>
    </subcellularLocation>
</comment>
<feature type="compositionally biased region" description="Polar residues" evidence="16">
    <location>
        <begin position="808"/>
        <end position="834"/>
    </location>
</feature>
<comment type="similarity">
    <text evidence="14">Belongs to the adenylyl cyclase class-4/guanylyl cyclase family.</text>
</comment>
<keyword evidence="10" id="KW-0675">Receptor</keyword>
<evidence type="ECO:0000256" key="4">
    <source>
        <dbReference type="ARBA" id="ARBA00022692"/>
    </source>
</evidence>
<dbReference type="GO" id="GO:0005886">
    <property type="term" value="C:plasma membrane"/>
    <property type="evidence" value="ECO:0007669"/>
    <property type="project" value="TreeGrafter"/>
</dbReference>
<dbReference type="FunFam" id="1.10.510.10:FF:000545">
    <property type="entry name" value="Guanylate cyclase"/>
    <property type="match status" value="1"/>
</dbReference>
<organism evidence="20 21">
    <name type="scientific">Drosophila yakuba</name>
    <name type="common">Fruit fly</name>
    <dbReference type="NCBI Taxonomy" id="7245"/>
    <lineage>
        <taxon>Eukaryota</taxon>
        <taxon>Metazoa</taxon>
        <taxon>Ecdysozoa</taxon>
        <taxon>Arthropoda</taxon>
        <taxon>Hexapoda</taxon>
        <taxon>Insecta</taxon>
        <taxon>Pterygota</taxon>
        <taxon>Neoptera</taxon>
        <taxon>Endopterygota</taxon>
        <taxon>Diptera</taxon>
        <taxon>Brachycera</taxon>
        <taxon>Muscomorpha</taxon>
        <taxon>Ephydroidea</taxon>
        <taxon>Drosophilidae</taxon>
        <taxon>Drosophila</taxon>
        <taxon>Sophophora</taxon>
    </lineage>
</organism>
<keyword evidence="9 17" id="KW-0472">Membrane</keyword>
<feature type="transmembrane region" description="Helical" evidence="17">
    <location>
        <begin position="20"/>
        <end position="40"/>
    </location>
</feature>
<evidence type="ECO:0000256" key="17">
    <source>
        <dbReference type="SAM" id="Phobius"/>
    </source>
</evidence>
<dbReference type="GO" id="GO:0004383">
    <property type="term" value="F:guanylate cyclase activity"/>
    <property type="evidence" value="ECO:0007669"/>
    <property type="project" value="UniProtKB-EC"/>
</dbReference>
<evidence type="ECO:0000256" key="1">
    <source>
        <dbReference type="ARBA" id="ARBA00001436"/>
    </source>
</evidence>
<keyword evidence="11" id="KW-0325">Glycoprotein</keyword>
<evidence type="ECO:0000259" key="18">
    <source>
        <dbReference type="PROSITE" id="PS50011"/>
    </source>
</evidence>
<evidence type="ECO:0000313" key="20">
    <source>
        <dbReference type="EMBL" id="KRK02355.1"/>
    </source>
</evidence>
<dbReference type="PROSITE" id="PS50125">
    <property type="entry name" value="GUANYLATE_CYCLASE_2"/>
    <property type="match status" value="1"/>
</dbReference>
<evidence type="ECO:0000256" key="11">
    <source>
        <dbReference type="ARBA" id="ARBA00023180"/>
    </source>
</evidence>
<evidence type="ECO:0000256" key="13">
    <source>
        <dbReference type="ARBA" id="ARBA00023293"/>
    </source>
</evidence>
<evidence type="ECO:0000259" key="19">
    <source>
        <dbReference type="PROSITE" id="PS50125"/>
    </source>
</evidence>
<dbReference type="CDD" id="cd07302">
    <property type="entry name" value="CHD"/>
    <property type="match status" value="1"/>
</dbReference>
<dbReference type="InterPro" id="IPR001054">
    <property type="entry name" value="A/G_cyclase"/>
</dbReference>
<evidence type="ECO:0000256" key="3">
    <source>
        <dbReference type="ARBA" id="ARBA00012202"/>
    </source>
</evidence>
<evidence type="ECO:0000256" key="10">
    <source>
        <dbReference type="ARBA" id="ARBA00023170"/>
    </source>
</evidence>
<sequence>MCGFANELCKKDDTHYTSTVAAVVLGVLLFCSGVITMSIYRKWKIELEIEGLLWKIDPNEIKGYSGNEIVSSPSKVSLMSAQSYGSRWTNQFVTSTGRLRGAVVRIKELKFPRKRDISREIMKEMRLLRELRHDNINSFIGASVEPTRILLVTDYCAKGSLYDIIENEDIKLDDLFIASLIHDLIKGMIYIHNSQLVYHGNLKSSNCVVTSRWMLQVTDFGLHELRQCAENESIGEHQHYRNQLWRAPELLRNHIHGSQKGDVYAFAIIMYEIFSRKGPFGQINFEPKEIVDYVKKLPLKGEDPFRPEVESIIEAESCPDYVLACIRDCWAEDPEERPEFSVIRNRLKKMRGGKTKNIMDQMMEMMEKYANNLEDIVSERTRLLCEEKMKTEDLLHRMLPQSVAEKLTMGQGVEPVSYDLVTIYFSDIVGFTAMSAESTPLQVVNFLNDLYTVFDRIIRGYDVYKVETIGDAYMVVSGLPIKNGDRHAGEIASMALELLHAVKQHRIAHRPNETLKLRIGMHTGPVVAGVVGLTMPRYCLFGDTVNTASRMESNGEALKIHISNKCKLALDKLGGGYITEKRGLVNMKGKGEVVTWWLTGANENAIQKKLVDMMDMPPPLFSRPRKSPKLNPDSRQPSIQAMHFCGTGSRRQSTVPRAMDGESTYSLQGSVRESPRMVSKRDRERDRPSINGLGAGHFVGGALLESAQASLSTLNHSETNETNCDMDGGSGGVSGSGSGLVRQPNALHKPLAMVRPHRIISAAQLPQLGDNEDDSADTLLRESRSLDPMPMQQLRKRHDRVKLPPSKLSKNNSRSLDTGVSLISGNPNGEVHSSQLDLDDEMTANPVDATDGYDDELGLLMRHDNGQLPALRYSGSFPNAQNSIVPTGRSAGGGVGRDGGGSNCAKHLNNNCNGGVNVEDDLESPLLQRQASLSVPPEEMLAHNKRWHSLEHMDGPGGHGGNSVSYAADIDNRHPGGLDFFSGSSNQHHGAKSAGGSKLTNWMTNIFKGNGVRSGEARRVGILPSGVHGARTGFTDMAASAAARDRESIV</sequence>
<keyword evidence="12 14" id="KW-0456">Lyase</keyword>
<keyword evidence="6" id="KW-0547">Nucleotide-binding</keyword>
<dbReference type="GO" id="GO:0005524">
    <property type="term" value="F:ATP binding"/>
    <property type="evidence" value="ECO:0007669"/>
    <property type="project" value="InterPro"/>
</dbReference>
<comment type="catalytic activity">
    <reaction evidence="1 15">
        <text>GTP = 3',5'-cyclic GMP + diphosphate</text>
        <dbReference type="Rhea" id="RHEA:13665"/>
        <dbReference type="ChEBI" id="CHEBI:33019"/>
        <dbReference type="ChEBI" id="CHEBI:37565"/>
        <dbReference type="ChEBI" id="CHEBI:57746"/>
        <dbReference type="EC" id="4.6.1.2"/>
    </reaction>
</comment>
<keyword evidence="13 15" id="KW-0141">cGMP biosynthesis</keyword>
<evidence type="ECO:0000256" key="6">
    <source>
        <dbReference type="ARBA" id="ARBA00022741"/>
    </source>
</evidence>
<dbReference type="SUPFAM" id="SSF55073">
    <property type="entry name" value="Nucleotide cyclase"/>
    <property type="match status" value="1"/>
</dbReference>
<dbReference type="InterPro" id="IPR029787">
    <property type="entry name" value="Nucleotide_cyclase"/>
</dbReference>
<evidence type="ECO:0000256" key="5">
    <source>
        <dbReference type="ARBA" id="ARBA00022729"/>
    </source>
</evidence>
<evidence type="ECO:0000256" key="2">
    <source>
        <dbReference type="ARBA" id="ARBA00004479"/>
    </source>
</evidence>
<keyword evidence="4 17" id="KW-0812">Transmembrane</keyword>
<feature type="region of interest" description="Disordered" evidence="16">
    <location>
        <begin position="648"/>
        <end position="691"/>
    </location>
</feature>
<evidence type="ECO:0000256" key="16">
    <source>
        <dbReference type="SAM" id="MobiDB-lite"/>
    </source>
</evidence>
<evidence type="ECO:0000256" key="14">
    <source>
        <dbReference type="RuleBase" id="RU000405"/>
    </source>
</evidence>
<dbReference type="SUPFAM" id="SSF56112">
    <property type="entry name" value="Protein kinase-like (PK-like)"/>
    <property type="match status" value="1"/>
</dbReference>
<gene>
    <name evidence="20" type="primary">Dyak\GE22469</name>
    <name evidence="20" type="synonym">dyak_GLEANR_6141</name>
    <name evidence="20" type="synonym">GE22469</name>
    <name evidence="20" type="ORF">Dyak_GE22469</name>
</gene>
<dbReference type="InterPro" id="IPR001245">
    <property type="entry name" value="Ser-Thr/Tyr_kinase_cat_dom"/>
</dbReference>
<dbReference type="Gene3D" id="6.10.250.780">
    <property type="match status" value="1"/>
</dbReference>
<keyword evidence="21" id="KW-1185">Reference proteome</keyword>
<dbReference type="Proteomes" id="UP000002282">
    <property type="component" value="Chromosome 3L"/>
</dbReference>
<keyword evidence="7 17" id="KW-1133">Transmembrane helix</keyword>
<feature type="region of interest" description="Disordered" evidence="16">
    <location>
        <begin position="782"/>
        <end position="834"/>
    </location>
</feature>
<dbReference type="PROSITE" id="PS00452">
    <property type="entry name" value="GUANYLATE_CYCLASE_1"/>
    <property type="match status" value="1"/>
</dbReference>
<dbReference type="CDD" id="cd14042">
    <property type="entry name" value="PK_GC-A_B"/>
    <property type="match status" value="1"/>
</dbReference>
<dbReference type="AlphaFoldDB" id="A0A0R1E2C3"/>
<keyword evidence="8" id="KW-0342">GTP-binding</keyword>
<reference evidence="20 21" key="1">
    <citation type="journal article" date="2007" name="Nature">
        <title>Evolution of genes and genomes on the Drosophila phylogeny.</title>
        <authorList>
            <consortium name="Drosophila 12 Genomes Consortium"/>
            <person name="Clark A.G."/>
            <person name="Eisen M.B."/>
            <person name="Smith D.R."/>
            <person name="Bergman C.M."/>
            <person name="Oliver B."/>
            <person name="Markow T.A."/>
            <person name="Kaufman T.C."/>
            <person name="Kellis M."/>
            <person name="Gelbart W."/>
            <person name="Iyer V.N."/>
            <person name="Pollard D.A."/>
            <person name="Sackton T.B."/>
            <person name="Larracuente A.M."/>
            <person name="Singh N.D."/>
            <person name="Abad J.P."/>
            <person name="Abt D.N."/>
            <person name="Adryan B."/>
            <person name="Aguade M."/>
            <person name="Akashi H."/>
            <person name="Anderson W.W."/>
            <person name="Aquadro C.F."/>
            <person name="Ardell D.H."/>
            <person name="Arguello R."/>
            <person name="Artieri C.G."/>
            <person name="Barbash D.A."/>
            <person name="Barker D."/>
            <person name="Barsanti P."/>
            <person name="Batterham P."/>
            <person name="Batzoglou S."/>
            <person name="Begun D."/>
            <person name="Bhutkar A."/>
            <person name="Blanco E."/>
            <person name="Bosak S.A."/>
            <person name="Bradley R.K."/>
            <person name="Brand A.D."/>
            <person name="Brent M.R."/>
            <person name="Brooks A.N."/>
            <person name="Brown R.H."/>
            <person name="Butlin R.K."/>
            <person name="Caggese C."/>
            <person name="Calvi B.R."/>
            <person name="Bernardo de Carvalho A."/>
            <person name="Caspi A."/>
            <person name="Castrezana S."/>
            <person name="Celniker S.E."/>
            <person name="Chang J.L."/>
            <person name="Chapple C."/>
            <person name="Chatterji S."/>
            <person name="Chinwalla A."/>
            <person name="Civetta A."/>
            <person name="Clifton S.W."/>
            <person name="Comeron J.M."/>
            <person name="Costello J.C."/>
            <person name="Coyne J.A."/>
            <person name="Daub J."/>
            <person name="David R.G."/>
            <person name="Delcher A.L."/>
            <person name="Delehaunty K."/>
            <person name="Do C.B."/>
            <person name="Ebling H."/>
            <person name="Edwards K."/>
            <person name="Eickbush T."/>
            <person name="Evans J.D."/>
            <person name="Filipski A."/>
            <person name="Findeiss S."/>
            <person name="Freyhult E."/>
            <person name="Fulton L."/>
            <person name="Fulton R."/>
            <person name="Garcia A.C."/>
            <person name="Gardiner A."/>
            <person name="Garfield D.A."/>
            <person name="Garvin B.E."/>
            <person name="Gibson G."/>
            <person name="Gilbert D."/>
            <person name="Gnerre S."/>
            <person name="Godfrey J."/>
            <person name="Good R."/>
            <person name="Gotea V."/>
            <person name="Gravely B."/>
            <person name="Greenberg A.J."/>
            <person name="Griffiths-Jones S."/>
            <person name="Gross S."/>
            <person name="Guigo R."/>
            <person name="Gustafson E.A."/>
            <person name="Haerty W."/>
            <person name="Hahn M.W."/>
            <person name="Halligan D.L."/>
            <person name="Halpern A.L."/>
            <person name="Halter G.M."/>
            <person name="Han M.V."/>
            <person name="Heger A."/>
            <person name="Hillier L."/>
            <person name="Hinrichs A.S."/>
            <person name="Holmes I."/>
            <person name="Hoskins R.A."/>
            <person name="Hubisz M.J."/>
            <person name="Hultmark D."/>
            <person name="Huntley M.A."/>
            <person name="Jaffe D.B."/>
            <person name="Jagadeeshan S."/>
            <person name="Jeck W.R."/>
            <person name="Johnson J."/>
            <person name="Jones C.D."/>
            <person name="Jordan W.C."/>
            <person name="Karpen G.H."/>
            <person name="Kataoka E."/>
            <person name="Keightley P.D."/>
            <person name="Kheradpour P."/>
            <person name="Kirkness E.F."/>
            <person name="Koerich L.B."/>
            <person name="Kristiansen K."/>
            <person name="Kudrna D."/>
            <person name="Kulathinal R.J."/>
            <person name="Kumar S."/>
            <person name="Kwok R."/>
            <person name="Lander E."/>
            <person name="Langley C.H."/>
            <person name="Lapoint R."/>
            <person name="Lazzaro B.P."/>
            <person name="Lee S.J."/>
            <person name="Levesque L."/>
            <person name="Li R."/>
            <person name="Lin C.F."/>
            <person name="Lin M.F."/>
            <person name="Lindblad-Toh K."/>
            <person name="Llopart A."/>
            <person name="Long M."/>
            <person name="Low L."/>
            <person name="Lozovsky E."/>
            <person name="Lu J."/>
            <person name="Luo M."/>
            <person name="Machado C.A."/>
            <person name="Makalowski W."/>
            <person name="Marzo M."/>
            <person name="Matsuda M."/>
            <person name="Matzkin L."/>
            <person name="McAllister B."/>
            <person name="McBride C.S."/>
            <person name="McKernan B."/>
            <person name="McKernan K."/>
            <person name="Mendez-Lago M."/>
            <person name="Minx P."/>
            <person name="Mollenhauer M.U."/>
            <person name="Montooth K."/>
            <person name="Mount S.M."/>
            <person name="Mu X."/>
            <person name="Myers E."/>
            <person name="Negre B."/>
            <person name="Newfeld S."/>
            <person name="Nielsen R."/>
            <person name="Noor M.A."/>
            <person name="O'Grady P."/>
            <person name="Pachter L."/>
            <person name="Papaceit M."/>
            <person name="Parisi M.J."/>
            <person name="Parisi M."/>
            <person name="Parts L."/>
            <person name="Pedersen J.S."/>
            <person name="Pesole G."/>
            <person name="Phillippy A.M."/>
            <person name="Ponting C.P."/>
            <person name="Pop M."/>
            <person name="Porcelli D."/>
            <person name="Powell J.R."/>
            <person name="Prohaska S."/>
            <person name="Pruitt K."/>
            <person name="Puig M."/>
            <person name="Quesneville H."/>
            <person name="Ram K.R."/>
            <person name="Rand D."/>
            <person name="Rasmussen M.D."/>
            <person name="Reed L.K."/>
            <person name="Reenan R."/>
            <person name="Reily A."/>
            <person name="Remington K.A."/>
            <person name="Rieger T.T."/>
            <person name="Ritchie M.G."/>
            <person name="Robin C."/>
            <person name="Rogers Y.H."/>
            <person name="Rohde C."/>
            <person name="Rozas J."/>
            <person name="Rubenfield M.J."/>
            <person name="Ruiz A."/>
            <person name="Russo S."/>
            <person name="Salzberg S.L."/>
            <person name="Sanchez-Gracia A."/>
            <person name="Saranga D.J."/>
            <person name="Sato H."/>
            <person name="Schaeffer S.W."/>
            <person name="Schatz M.C."/>
            <person name="Schlenke T."/>
            <person name="Schwartz R."/>
            <person name="Segarra C."/>
            <person name="Singh R.S."/>
            <person name="Sirot L."/>
            <person name="Sirota M."/>
            <person name="Sisneros N.B."/>
            <person name="Smith C.D."/>
            <person name="Smith T.F."/>
            <person name="Spieth J."/>
            <person name="Stage D.E."/>
            <person name="Stark A."/>
            <person name="Stephan W."/>
            <person name="Strausberg R.L."/>
            <person name="Strempel S."/>
            <person name="Sturgill D."/>
            <person name="Sutton G."/>
            <person name="Sutton G.G."/>
            <person name="Tao W."/>
            <person name="Teichmann S."/>
            <person name="Tobari Y.N."/>
            <person name="Tomimura Y."/>
            <person name="Tsolas J.M."/>
            <person name="Valente V.L."/>
            <person name="Venter E."/>
            <person name="Venter J.C."/>
            <person name="Vicario S."/>
            <person name="Vieira F.G."/>
            <person name="Vilella A.J."/>
            <person name="Villasante A."/>
            <person name="Walenz B."/>
            <person name="Wang J."/>
            <person name="Wasserman M."/>
            <person name="Watts T."/>
            <person name="Wilson D."/>
            <person name="Wilson R.K."/>
            <person name="Wing R.A."/>
            <person name="Wolfner M.F."/>
            <person name="Wong A."/>
            <person name="Wong G.K."/>
            <person name="Wu C.I."/>
            <person name="Wu G."/>
            <person name="Yamamoto D."/>
            <person name="Yang H.P."/>
            <person name="Yang S.P."/>
            <person name="Yorke J.A."/>
            <person name="Yoshida K."/>
            <person name="Zdobnov E."/>
            <person name="Zhang P."/>
            <person name="Zhang Y."/>
            <person name="Zimin A.V."/>
            <person name="Baldwin J."/>
            <person name="Abdouelleil A."/>
            <person name="Abdulkadir J."/>
            <person name="Abebe A."/>
            <person name="Abera B."/>
            <person name="Abreu J."/>
            <person name="Acer S.C."/>
            <person name="Aftuck L."/>
            <person name="Alexander A."/>
            <person name="An P."/>
            <person name="Anderson E."/>
            <person name="Anderson S."/>
            <person name="Arachi H."/>
            <person name="Azer M."/>
            <person name="Bachantsang P."/>
            <person name="Barry A."/>
            <person name="Bayul T."/>
            <person name="Berlin A."/>
            <person name="Bessette D."/>
            <person name="Bloom T."/>
            <person name="Blye J."/>
            <person name="Boguslavskiy L."/>
            <person name="Bonnet C."/>
            <person name="Boukhgalter B."/>
            <person name="Bourzgui I."/>
            <person name="Brown A."/>
            <person name="Cahill P."/>
            <person name="Channer S."/>
            <person name="Cheshatsang Y."/>
            <person name="Chuda L."/>
            <person name="Citroen M."/>
            <person name="Collymore A."/>
            <person name="Cooke P."/>
            <person name="Costello M."/>
            <person name="D'Aco K."/>
            <person name="Daza R."/>
            <person name="De Haan G."/>
            <person name="DeGray S."/>
            <person name="DeMaso C."/>
            <person name="Dhargay N."/>
            <person name="Dooley K."/>
            <person name="Dooley E."/>
            <person name="Doricent M."/>
            <person name="Dorje P."/>
            <person name="Dorjee K."/>
            <person name="Dupes A."/>
            <person name="Elong R."/>
            <person name="Falk J."/>
            <person name="Farina A."/>
            <person name="Faro S."/>
            <person name="Ferguson D."/>
            <person name="Fisher S."/>
            <person name="Foley C.D."/>
            <person name="Franke A."/>
            <person name="Friedrich D."/>
            <person name="Gadbois L."/>
            <person name="Gearin G."/>
            <person name="Gearin C.R."/>
            <person name="Giannoukos G."/>
            <person name="Goode T."/>
            <person name="Graham J."/>
            <person name="Grandbois E."/>
            <person name="Grewal S."/>
            <person name="Gyaltsen K."/>
            <person name="Hafez N."/>
            <person name="Hagos B."/>
            <person name="Hall J."/>
            <person name="Henson C."/>
            <person name="Hollinger A."/>
            <person name="Honan T."/>
            <person name="Huard M.D."/>
            <person name="Hughes L."/>
            <person name="Hurhula B."/>
            <person name="Husby M.E."/>
            <person name="Kamat A."/>
            <person name="Kanga B."/>
            <person name="Kashin S."/>
            <person name="Khazanovich D."/>
            <person name="Kisner P."/>
            <person name="Lance K."/>
            <person name="Lara M."/>
            <person name="Lee W."/>
            <person name="Lennon N."/>
            <person name="Letendre F."/>
            <person name="LeVine R."/>
            <person name="Lipovsky A."/>
            <person name="Liu X."/>
            <person name="Liu J."/>
            <person name="Liu S."/>
            <person name="Lokyitsang T."/>
            <person name="Lokyitsang Y."/>
            <person name="Lubonja R."/>
            <person name="Lui A."/>
            <person name="MacDonald P."/>
            <person name="Magnisalis V."/>
            <person name="Maru K."/>
            <person name="Matthews C."/>
            <person name="McCusker W."/>
            <person name="McDonough S."/>
            <person name="Mehta T."/>
            <person name="Meldrim J."/>
            <person name="Meneus L."/>
            <person name="Mihai O."/>
            <person name="Mihalev A."/>
            <person name="Mihova T."/>
            <person name="Mittelman R."/>
            <person name="Mlenga V."/>
            <person name="Montmayeur A."/>
            <person name="Mulrain L."/>
            <person name="Navidi A."/>
            <person name="Naylor J."/>
            <person name="Negash T."/>
            <person name="Nguyen T."/>
            <person name="Nguyen N."/>
            <person name="Nicol R."/>
            <person name="Norbu C."/>
            <person name="Norbu N."/>
            <person name="Novod N."/>
            <person name="O'Neill B."/>
            <person name="Osman S."/>
            <person name="Markiewicz E."/>
            <person name="Oyono O.L."/>
            <person name="Patti C."/>
            <person name="Phunkhang P."/>
            <person name="Pierre F."/>
            <person name="Priest M."/>
            <person name="Raghuraman S."/>
            <person name="Rege F."/>
            <person name="Reyes R."/>
            <person name="Rise C."/>
            <person name="Rogov P."/>
            <person name="Ross K."/>
            <person name="Ryan E."/>
            <person name="Settipalli S."/>
            <person name="Shea T."/>
            <person name="Sherpa N."/>
            <person name="Shi L."/>
            <person name="Shih D."/>
            <person name="Sparrow T."/>
            <person name="Spaulding J."/>
            <person name="Stalker J."/>
            <person name="Stange-Thomann N."/>
            <person name="Stavropoulos S."/>
            <person name="Stone C."/>
            <person name="Strader C."/>
            <person name="Tesfaye S."/>
            <person name="Thomson T."/>
            <person name="Thoulutsang Y."/>
            <person name="Thoulutsang D."/>
            <person name="Topham K."/>
            <person name="Topping I."/>
            <person name="Tsamla T."/>
            <person name="Vassiliev H."/>
            <person name="Vo A."/>
            <person name="Wangchuk T."/>
            <person name="Wangdi T."/>
            <person name="Weiand M."/>
            <person name="Wilkinson J."/>
            <person name="Wilson A."/>
            <person name="Yadav S."/>
            <person name="Young G."/>
            <person name="Yu Q."/>
            <person name="Zembek L."/>
            <person name="Zhong D."/>
            <person name="Zimmer A."/>
            <person name="Zwirko Z."/>
            <person name="Jaffe D.B."/>
            <person name="Alvarez P."/>
            <person name="Brockman W."/>
            <person name="Butler J."/>
            <person name="Chin C."/>
            <person name="Gnerre S."/>
            <person name="Grabherr M."/>
            <person name="Kleber M."/>
            <person name="Mauceli E."/>
            <person name="MacCallum I."/>
        </authorList>
    </citation>
    <scope>NUCLEOTIDE SEQUENCE [LARGE SCALE GENOMIC DNA]</scope>
    <source>
        <strain evidence="21">Tai18E2 / Tucson 14021-0261.01</strain>
    </source>
</reference>
<dbReference type="SMART" id="SM00044">
    <property type="entry name" value="CYCc"/>
    <property type="match status" value="1"/>
</dbReference>
<evidence type="ECO:0000256" key="7">
    <source>
        <dbReference type="ARBA" id="ARBA00022989"/>
    </source>
</evidence>
<dbReference type="InterPro" id="IPR050401">
    <property type="entry name" value="Cyclic_nucleotide_synthase"/>
</dbReference>
<dbReference type="GO" id="GO:0004016">
    <property type="term" value="F:adenylate cyclase activity"/>
    <property type="evidence" value="ECO:0007669"/>
    <property type="project" value="TreeGrafter"/>
</dbReference>
<dbReference type="InterPro" id="IPR000719">
    <property type="entry name" value="Prot_kinase_dom"/>
</dbReference>
<dbReference type="Gene3D" id="3.30.70.1230">
    <property type="entry name" value="Nucleotide cyclase"/>
    <property type="match status" value="1"/>
</dbReference>
<dbReference type="InterPro" id="IPR011009">
    <property type="entry name" value="Kinase-like_dom_sf"/>
</dbReference>
<feature type="domain" description="Guanylate cyclase" evidence="19">
    <location>
        <begin position="422"/>
        <end position="552"/>
    </location>
</feature>
<feature type="domain" description="Protein kinase" evidence="18">
    <location>
        <begin position="73"/>
        <end position="350"/>
    </location>
</feature>
<dbReference type="Gene3D" id="1.10.510.10">
    <property type="entry name" value="Transferase(Phosphotransferase) domain 1"/>
    <property type="match status" value="1"/>
</dbReference>
<feature type="compositionally biased region" description="Basic and acidic residues" evidence="16">
    <location>
        <begin position="673"/>
        <end position="688"/>
    </location>
</feature>
<dbReference type="InterPro" id="IPR018297">
    <property type="entry name" value="A/G_cyclase_CS"/>
</dbReference>
<dbReference type="PANTHER" id="PTHR11920:SF474">
    <property type="entry name" value="RECEPTOR-TYPE GUANYLATE CYCLASE GYC76C"/>
    <property type="match status" value="1"/>
</dbReference>
<dbReference type="GO" id="GO:0004672">
    <property type="term" value="F:protein kinase activity"/>
    <property type="evidence" value="ECO:0007669"/>
    <property type="project" value="InterPro"/>
</dbReference>
<dbReference type="PROSITE" id="PS50011">
    <property type="entry name" value="PROTEIN_KINASE_DOM"/>
    <property type="match status" value="1"/>
</dbReference>
<dbReference type="FunFam" id="3.30.70.1230:FF:000019">
    <property type="entry name" value="Guanylate cyclase"/>
    <property type="match status" value="1"/>
</dbReference>
<dbReference type="EC" id="4.6.1.2" evidence="3 15"/>
<evidence type="ECO:0000256" key="15">
    <source>
        <dbReference type="RuleBase" id="RU003431"/>
    </source>
</evidence>
<dbReference type="Pfam" id="PF07714">
    <property type="entry name" value="PK_Tyr_Ser-Thr"/>
    <property type="match status" value="1"/>
</dbReference>
<dbReference type="GO" id="GO:0001653">
    <property type="term" value="F:peptide receptor activity"/>
    <property type="evidence" value="ECO:0007669"/>
    <property type="project" value="TreeGrafter"/>
</dbReference>
<dbReference type="PANTHER" id="PTHR11920">
    <property type="entry name" value="GUANYLYL CYCLASE"/>
    <property type="match status" value="1"/>
</dbReference>
<evidence type="ECO:0000256" key="9">
    <source>
        <dbReference type="ARBA" id="ARBA00023136"/>
    </source>
</evidence>
<dbReference type="EMBL" id="CM000159">
    <property type="protein sequence ID" value="KRK02355.1"/>
    <property type="molecule type" value="Genomic_DNA"/>
</dbReference>
<dbReference type="OrthoDB" id="5984008at2759"/>
<evidence type="ECO:0000256" key="8">
    <source>
        <dbReference type="ARBA" id="ARBA00023134"/>
    </source>
</evidence>
<dbReference type="Pfam" id="PF00211">
    <property type="entry name" value="Guanylate_cyc"/>
    <property type="match status" value="1"/>
</dbReference>
<dbReference type="GO" id="GO:0007168">
    <property type="term" value="P:receptor guanylyl cyclase signaling pathway"/>
    <property type="evidence" value="ECO:0007669"/>
    <property type="project" value="TreeGrafter"/>
</dbReference>
<proteinExistence type="inferred from homology"/>
<accession>A0A0R1E2C3</accession>
<evidence type="ECO:0000256" key="12">
    <source>
        <dbReference type="ARBA" id="ARBA00023239"/>
    </source>
</evidence>
<keyword evidence="5" id="KW-0732">Signal</keyword>
<protein>
    <recommendedName>
        <fullName evidence="3 15">Guanylate cyclase</fullName>
        <ecNumber evidence="3 15">4.6.1.2</ecNumber>
    </recommendedName>
</protein>
<dbReference type="GO" id="GO:0005525">
    <property type="term" value="F:GTP binding"/>
    <property type="evidence" value="ECO:0007669"/>
    <property type="project" value="UniProtKB-KW"/>
</dbReference>